<evidence type="ECO:0000313" key="1">
    <source>
        <dbReference type="EMBL" id="GIY87605.1"/>
    </source>
</evidence>
<reference evidence="1 2" key="1">
    <citation type="submission" date="2021-06" db="EMBL/GenBank/DDBJ databases">
        <title>Caerostris extrusa draft genome.</title>
        <authorList>
            <person name="Kono N."/>
            <person name="Arakawa K."/>
        </authorList>
    </citation>
    <scope>NUCLEOTIDE SEQUENCE [LARGE SCALE GENOMIC DNA]</scope>
</reference>
<dbReference type="Proteomes" id="UP001054945">
    <property type="component" value="Unassembled WGS sequence"/>
</dbReference>
<accession>A0AAV4X069</accession>
<keyword evidence="2" id="KW-1185">Reference proteome</keyword>
<name>A0AAV4X069_CAEEX</name>
<protein>
    <recommendedName>
        <fullName evidence="3">Ribosomal protein S10</fullName>
    </recommendedName>
</protein>
<organism evidence="1 2">
    <name type="scientific">Caerostris extrusa</name>
    <name type="common">Bark spider</name>
    <name type="synonym">Caerostris bankana</name>
    <dbReference type="NCBI Taxonomy" id="172846"/>
    <lineage>
        <taxon>Eukaryota</taxon>
        <taxon>Metazoa</taxon>
        <taxon>Ecdysozoa</taxon>
        <taxon>Arthropoda</taxon>
        <taxon>Chelicerata</taxon>
        <taxon>Arachnida</taxon>
        <taxon>Araneae</taxon>
        <taxon>Araneomorphae</taxon>
        <taxon>Entelegynae</taxon>
        <taxon>Araneoidea</taxon>
        <taxon>Araneidae</taxon>
        <taxon>Caerostris</taxon>
    </lineage>
</organism>
<sequence>MLMNTQRHSNRIKTSESDKEMAQRIKSFFGIKNGKSVWKIPQDKNIPFINLKRVRRSALSQLSVSNYLKREFFSVLNELLFQQRAVIFLFKTSSEQRFSRQNYHVSRFGFLVTYEMTR</sequence>
<dbReference type="AlphaFoldDB" id="A0AAV4X069"/>
<evidence type="ECO:0000313" key="2">
    <source>
        <dbReference type="Proteomes" id="UP001054945"/>
    </source>
</evidence>
<dbReference type="EMBL" id="BPLR01016956">
    <property type="protein sequence ID" value="GIY87605.1"/>
    <property type="molecule type" value="Genomic_DNA"/>
</dbReference>
<proteinExistence type="predicted"/>
<evidence type="ECO:0008006" key="3">
    <source>
        <dbReference type="Google" id="ProtNLM"/>
    </source>
</evidence>
<gene>
    <name evidence="1" type="ORF">CEXT_418221</name>
</gene>
<comment type="caution">
    <text evidence="1">The sequence shown here is derived from an EMBL/GenBank/DDBJ whole genome shotgun (WGS) entry which is preliminary data.</text>
</comment>